<reference evidence="1 2" key="1">
    <citation type="journal article" date="2023" name="Sci. Data">
        <title>Genome assembly of the Korean intertidal mud-creeper Batillaria attramentaria.</title>
        <authorList>
            <person name="Patra A.K."/>
            <person name="Ho P.T."/>
            <person name="Jun S."/>
            <person name="Lee S.J."/>
            <person name="Kim Y."/>
            <person name="Won Y.J."/>
        </authorList>
    </citation>
    <scope>NUCLEOTIDE SEQUENCE [LARGE SCALE GENOMIC DNA]</scope>
    <source>
        <strain evidence="1">Wonlab-2016</strain>
    </source>
</reference>
<gene>
    <name evidence="1" type="ORF">BaRGS_00003820</name>
</gene>
<organism evidence="1 2">
    <name type="scientific">Batillaria attramentaria</name>
    <dbReference type="NCBI Taxonomy" id="370345"/>
    <lineage>
        <taxon>Eukaryota</taxon>
        <taxon>Metazoa</taxon>
        <taxon>Spiralia</taxon>
        <taxon>Lophotrochozoa</taxon>
        <taxon>Mollusca</taxon>
        <taxon>Gastropoda</taxon>
        <taxon>Caenogastropoda</taxon>
        <taxon>Sorbeoconcha</taxon>
        <taxon>Cerithioidea</taxon>
        <taxon>Batillariidae</taxon>
        <taxon>Batillaria</taxon>
    </lineage>
</organism>
<proteinExistence type="predicted"/>
<name>A0ABD0M0N5_9CAEN</name>
<keyword evidence="2" id="KW-1185">Reference proteome</keyword>
<sequence>MWYVLQHRIFFMTRRSKTAASAVTARHISTVASLRKRRRRHDDVICTLNCHFNIAVLDHCCCSDSWCLATFLSLLSPFAACTKYTRSDDPKMNSRMTIMLFSDLVSEDTMAEIESAKEANVGRLSQTFGPILPATKSLLDDFYRPFNRRLAQLLGDDRFLWEDY</sequence>
<comment type="caution">
    <text evidence="1">The sequence shown here is derived from an EMBL/GenBank/DDBJ whole genome shotgun (WGS) entry which is preliminary data.</text>
</comment>
<dbReference type="PANTHER" id="PTHR15723">
    <property type="entry name" value="CARBOHYDRATE SULFOTRANSFERASE 15"/>
    <property type="match status" value="1"/>
</dbReference>
<evidence type="ECO:0000313" key="2">
    <source>
        <dbReference type="Proteomes" id="UP001519460"/>
    </source>
</evidence>
<dbReference type="PANTHER" id="PTHR15723:SF0">
    <property type="entry name" value="CARBOHYDRATE SULFOTRANSFERASE 15"/>
    <property type="match status" value="1"/>
</dbReference>
<evidence type="ECO:0000313" key="1">
    <source>
        <dbReference type="EMBL" id="KAK7504792.1"/>
    </source>
</evidence>
<dbReference type="AlphaFoldDB" id="A0ABD0M0N5"/>
<dbReference type="Proteomes" id="UP001519460">
    <property type="component" value="Unassembled WGS sequence"/>
</dbReference>
<accession>A0ABD0M0N5</accession>
<dbReference type="InterPro" id="IPR052654">
    <property type="entry name" value="CS_Sulfotransferase"/>
</dbReference>
<protein>
    <submittedName>
        <fullName evidence="1">Uncharacterized protein</fullName>
    </submittedName>
</protein>
<dbReference type="EMBL" id="JACVVK020000013">
    <property type="protein sequence ID" value="KAK7504792.1"/>
    <property type="molecule type" value="Genomic_DNA"/>
</dbReference>